<name>A0A6G1LUJ5_ORBOL</name>
<evidence type="ECO:0000313" key="6">
    <source>
        <dbReference type="Proteomes" id="UP000479691"/>
    </source>
</evidence>
<protein>
    <submittedName>
        <fullName evidence="4">Uncharacterized protein</fullName>
    </submittedName>
</protein>
<gene>
    <name evidence="5" type="ORF">TWF191_009681</name>
    <name evidence="4" type="ORF">TWF679_008554</name>
    <name evidence="3" type="ORF">TWF788_010009</name>
</gene>
<feature type="region of interest" description="Disordered" evidence="1">
    <location>
        <begin position="276"/>
        <end position="325"/>
    </location>
</feature>
<proteinExistence type="predicted"/>
<dbReference type="EMBL" id="WIPF01000071">
    <property type="protein sequence ID" value="KAF3214689.1"/>
    <property type="molecule type" value="Genomic_DNA"/>
</dbReference>
<evidence type="ECO:0000313" key="5">
    <source>
        <dbReference type="EMBL" id="KAF3214689.1"/>
    </source>
</evidence>
<dbReference type="Proteomes" id="UP000479691">
    <property type="component" value="Unassembled WGS sequence"/>
</dbReference>
<keyword evidence="2" id="KW-0732">Signal</keyword>
<feature type="compositionally biased region" description="Basic and acidic residues" evidence="1">
    <location>
        <begin position="224"/>
        <end position="238"/>
    </location>
</feature>
<feature type="chain" id="PRO_5041093800" evidence="2">
    <location>
        <begin position="20"/>
        <end position="325"/>
    </location>
</feature>
<comment type="caution">
    <text evidence="4">The sequence shown here is derived from an EMBL/GenBank/DDBJ whole genome shotgun (WGS) entry which is preliminary data.</text>
</comment>
<dbReference type="AlphaFoldDB" id="A0A6G1LUJ5"/>
<dbReference type="OrthoDB" id="5328524at2759"/>
<evidence type="ECO:0000313" key="8">
    <source>
        <dbReference type="Proteomes" id="UP000614610"/>
    </source>
</evidence>
<accession>A0A6G1LUJ5</accession>
<evidence type="ECO:0000256" key="2">
    <source>
        <dbReference type="SAM" id="SignalP"/>
    </source>
</evidence>
<evidence type="ECO:0000313" key="3">
    <source>
        <dbReference type="EMBL" id="KAF3171122.1"/>
    </source>
</evidence>
<feature type="compositionally biased region" description="Basic and acidic residues" evidence="1">
    <location>
        <begin position="285"/>
        <end position="299"/>
    </location>
</feature>
<evidence type="ECO:0000313" key="7">
    <source>
        <dbReference type="Proteomes" id="UP000483672"/>
    </source>
</evidence>
<sequence>MLNLFSLILQISTLQFILSSPVSIYPLENPPELTTPDLNKITPGVTPNPKKRTPPDGFYTKSASLTCLTIDGVVARWREQSYPSNIGPIRPGDYRFLHNVLENSPQHHINEFISTFIDHCQDCACSGNDIDEAGNAMLRPPERSPEWSLCETQEKANSCMYLFGCTCQILIYQKGDPDVTTDSLFSSLNKPFLPPLRQHSQQRKGRRGGKGMFNPMDLAGITEGNEHSRGAAAESSKEKWLAPGVKEPFWLEGPDEEPMGDSRDWFRGLNGDLRGISGGSGALRKRNDLEDQTPNHDIEGGNGIDQAGSIDAGANRTIDDSKYKY</sequence>
<evidence type="ECO:0000313" key="4">
    <source>
        <dbReference type="EMBL" id="KAF3206995.1"/>
    </source>
</evidence>
<reference evidence="6 7" key="1">
    <citation type="submission" date="2019-06" db="EMBL/GenBank/DDBJ databases">
        <authorList>
            <person name="Palmer J.M."/>
        </authorList>
    </citation>
    <scope>NUCLEOTIDE SEQUENCE</scope>
    <source>
        <strain evidence="5 7">TWF191</strain>
        <strain evidence="4">TWF679</strain>
        <strain evidence="3 6">TWF788</strain>
    </source>
</reference>
<dbReference type="EMBL" id="WIWT01000055">
    <property type="protein sequence ID" value="KAF3206995.1"/>
    <property type="molecule type" value="Genomic_DNA"/>
</dbReference>
<dbReference type="Proteomes" id="UP000483672">
    <property type="component" value="Unassembled WGS sequence"/>
</dbReference>
<feature type="region of interest" description="Disordered" evidence="1">
    <location>
        <begin position="195"/>
        <end position="238"/>
    </location>
</feature>
<feature type="compositionally biased region" description="Basic residues" evidence="1">
    <location>
        <begin position="200"/>
        <end position="209"/>
    </location>
</feature>
<dbReference type="EMBL" id="JAABOE010000071">
    <property type="protein sequence ID" value="KAF3171122.1"/>
    <property type="molecule type" value="Genomic_DNA"/>
</dbReference>
<feature type="signal peptide" evidence="2">
    <location>
        <begin position="1"/>
        <end position="19"/>
    </location>
</feature>
<organism evidence="4 8">
    <name type="scientific">Orbilia oligospora</name>
    <name type="common">Nematode-trapping fungus</name>
    <name type="synonym">Arthrobotrys oligospora</name>
    <dbReference type="NCBI Taxonomy" id="2813651"/>
    <lineage>
        <taxon>Eukaryota</taxon>
        <taxon>Fungi</taxon>
        <taxon>Dikarya</taxon>
        <taxon>Ascomycota</taxon>
        <taxon>Pezizomycotina</taxon>
        <taxon>Orbiliomycetes</taxon>
        <taxon>Orbiliales</taxon>
        <taxon>Orbiliaceae</taxon>
        <taxon>Orbilia</taxon>
    </lineage>
</organism>
<evidence type="ECO:0000256" key="1">
    <source>
        <dbReference type="SAM" id="MobiDB-lite"/>
    </source>
</evidence>
<dbReference type="Proteomes" id="UP000614610">
    <property type="component" value="Unassembled WGS sequence"/>
</dbReference>